<gene>
    <name evidence="5" type="ORF">F2Q70_00029643</name>
</gene>
<name>A0A8S9FGB8_BRACR</name>
<keyword evidence="1" id="KW-0238">DNA-binding</keyword>
<dbReference type="PANTHER" id="PTHR47165:SF4">
    <property type="entry name" value="OS03G0429900 PROTEIN"/>
    <property type="match status" value="1"/>
</dbReference>
<dbReference type="EMBL" id="QGKY02002305">
    <property type="protein sequence ID" value="KAF2532675.1"/>
    <property type="molecule type" value="Genomic_DNA"/>
</dbReference>
<feature type="domain" description="Replication protein A 70 kDa DNA-binding subunit B/D first OB fold" evidence="3">
    <location>
        <begin position="147"/>
        <end position="206"/>
    </location>
</feature>
<reference evidence="5" key="1">
    <citation type="submission" date="2019-12" db="EMBL/GenBank/DDBJ databases">
        <title>Genome sequencing and annotation of Brassica cretica.</title>
        <authorList>
            <person name="Studholme D.J."/>
            <person name="Sarris P.F."/>
        </authorList>
    </citation>
    <scope>NUCLEOTIDE SEQUENCE</scope>
    <source>
        <strain evidence="5">PFS-102/07</strain>
        <tissue evidence="5">Leaf</tissue>
    </source>
</reference>
<dbReference type="InterPro" id="IPR003871">
    <property type="entry name" value="RFA1B/D_OB_1st"/>
</dbReference>
<evidence type="ECO:0000256" key="1">
    <source>
        <dbReference type="ARBA" id="ARBA00023125"/>
    </source>
</evidence>
<evidence type="ECO:0000259" key="3">
    <source>
        <dbReference type="Pfam" id="PF02721"/>
    </source>
</evidence>
<protein>
    <recommendedName>
        <fullName evidence="6">DUF223 domain-containing protein</fullName>
    </recommendedName>
</protein>
<dbReference type="Pfam" id="PF16900">
    <property type="entry name" value="REPA_OB_2"/>
    <property type="match status" value="1"/>
</dbReference>
<feature type="domain" description="Replication protein A OB" evidence="4">
    <location>
        <begin position="229"/>
        <end position="311"/>
    </location>
</feature>
<dbReference type="AlphaFoldDB" id="A0A8S9FGB8"/>
<dbReference type="Gene3D" id="2.40.50.140">
    <property type="entry name" value="Nucleic acid-binding proteins"/>
    <property type="match status" value="4"/>
</dbReference>
<evidence type="ECO:0008006" key="6">
    <source>
        <dbReference type="Google" id="ProtNLM"/>
    </source>
</evidence>
<dbReference type="GO" id="GO:0003677">
    <property type="term" value="F:DNA binding"/>
    <property type="evidence" value="ECO:0007669"/>
    <property type="project" value="UniProtKB-KW"/>
</dbReference>
<organism evidence="5">
    <name type="scientific">Brassica cretica</name>
    <name type="common">Mustard</name>
    <dbReference type="NCBI Taxonomy" id="69181"/>
    <lineage>
        <taxon>Eukaryota</taxon>
        <taxon>Viridiplantae</taxon>
        <taxon>Streptophyta</taxon>
        <taxon>Embryophyta</taxon>
        <taxon>Tracheophyta</taxon>
        <taxon>Spermatophyta</taxon>
        <taxon>Magnoliopsida</taxon>
        <taxon>eudicotyledons</taxon>
        <taxon>Gunneridae</taxon>
        <taxon>Pentapetalae</taxon>
        <taxon>rosids</taxon>
        <taxon>malvids</taxon>
        <taxon>Brassicales</taxon>
        <taxon>Brassicaceae</taxon>
        <taxon>Brassiceae</taxon>
        <taxon>Brassica</taxon>
    </lineage>
</organism>
<dbReference type="PANTHER" id="PTHR47165">
    <property type="entry name" value="OS03G0429900 PROTEIN"/>
    <property type="match status" value="1"/>
</dbReference>
<comment type="caution">
    <text evidence="5">The sequence shown here is derived from an EMBL/GenBank/DDBJ whole genome shotgun (WGS) entry which is preliminary data.</text>
</comment>
<proteinExistence type="predicted"/>
<dbReference type="InterPro" id="IPR012340">
    <property type="entry name" value="NA-bd_OB-fold"/>
</dbReference>
<sequence length="549" mass="62091">MSPKQKIVYLDEIRPWKTAWLIEAKILHTWKPSNASFGESLEIACQTTSLLRIWNLIERKHNLKLLFCLIRFAKIGAFRGNLQISNGYDSSQLVFNPNIKEAEELREAYKFHDDSMSIVETSEEGKYILSQANNGTGQKLTGWEAVEGTKIHATCKKNYLKSLGEQCKAGEWKTLYNFQVSATGKHYRPTQHMYKITFINQTVIKPSEFQNDDMFLSLANFDSIMSGKLDNDILIDIIGQAIEIGEIQTLQCGGKEKKKIEFQLRDISDERIPCCLWGKFAEDMESHREEAQFGFVVCLIRFAKIEAFRGNLQISNGYDSSQLVFNPNIKEAEELREAYKFHDDSMSIVETSEEGKDIVSQANDGTGQKLTGWEAVENVMNVKPRYKLHLMAKDDTAKAKFVLLDWVAWPVIGVKAEKILNGSLDEVEDFEMFPDCINEIVGKTYNFGVNIEKGSETFKVLKAWSVYNTLMVDSQSESMSGKGITANSASEVSLLTYSDESSGKMATPSKRSVDDIVDIPDNTSTSKMCPVKSIKIEKMNSDEQGLRKN</sequence>
<evidence type="ECO:0000313" key="5">
    <source>
        <dbReference type="EMBL" id="KAF2532675.1"/>
    </source>
</evidence>
<dbReference type="InterPro" id="IPR031657">
    <property type="entry name" value="REPA_OB_2"/>
</dbReference>
<dbReference type="SUPFAM" id="SSF50249">
    <property type="entry name" value="Nucleic acid-binding proteins"/>
    <property type="match status" value="3"/>
</dbReference>
<feature type="region of interest" description="Disordered" evidence="2">
    <location>
        <begin position="501"/>
        <end position="521"/>
    </location>
</feature>
<evidence type="ECO:0000256" key="2">
    <source>
        <dbReference type="SAM" id="MobiDB-lite"/>
    </source>
</evidence>
<dbReference type="Pfam" id="PF02721">
    <property type="entry name" value="DUF223"/>
    <property type="match status" value="1"/>
</dbReference>
<accession>A0A8S9FGB8</accession>
<dbReference type="CDD" id="cd04481">
    <property type="entry name" value="RPA1_DBD_B_like"/>
    <property type="match status" value="1"/>
</dbReference>
<evidence type="ECO:0000259" key="4">
    <source>
        <dbReference type="Pfam" id="PF16900"/>
    </source>
</evidence>